<organism evidence="2 3">
    <name type="scientific">Mycolicibacter acidiphilus</name>
    <dbReference type="NCBI Taxonomy" id="2835306"/>
    <lineage>
        <taxon>Bacteria</taxon>
        <taxon>Bacillati</taxon>
        <taxon>Actinomycetota</taxon>
        <taxon>Actinomycetes</taxon>
        <taxon>Mycobacteriales</taxon>
        <taxon>Mycobacteriaceae</taxon>
        <taxon>Mycolicibacter</taxon>
    </lineage>
</organism>
<evidence type="ECO:0000256" key="1">
    <source>
        <dbReference type="SAM" id="MobiDB-lite"/>
    </source>
</evidence>
<sequence length="193" mass="19984">MTEVDHRTVAPVGPPPAAGTWPPPQLIPQPPSWGQPPAWGQPPPPAPAPAWRNRCLRTTATAALALIAGLGGGLLGAHIGPSTRTDTAAVNAQSQHQQDINLCSVYGMVNAAGSHPDQTRTEGLVYVVAMQQALDANPGASPQIRSAMADVFSALHQIAAYKVDSKGLSQQPALDDAAAKAAYDHGRQVCGLD</sequence>
<evidence type="ECO:0008006" key="4">
    <source>
        <dbReference type="Google" id="ProtNLM"/>
    </source>
</evidence>
<comment type="caution">
    <text evidence="2">The sequence shown here is derived from an EMBL/GenBank/DDBJ whole genome shotgun (WGS) entry which is preliminary data.</text>
</comment>
<feature type="region of interest" description="Disordered" evidence="1">
    <location>
        <begin position="1"/>
        <end position="51"/>
    </location>
</feature>
<accession>A0ABS5RQ44</accession>
<gene>
    <name evidence="2" type="ORF">KIH27_21390</name>
</gene>
<dbReference type="Proteomes" id="UP001519535">
    <property type="component" value="Unassembled WGS sequence"/>
</dbReference>
<evidence type="ECO:0000313" key="3">
    <source>
        <dbReference type="Proteomes" id="UP001519535"/>
    </source>
</evidence>
<dbReference type="EMBL" id="JAHCLR010000083">
    <property type="protein sequence ID" value="MBS9536142.1"/>
    <property type="molecule type" value="Genomic_DNA"/>
</dbReference>
<protein>
    <recommendedName>
        <fullName evidence="4">DUF732 domain-containing protein</fullName>
    </recommendedName>
</protein>
<dbReference type="RefSeq" id="WP_214094971.1">
    <property type="nucleotide sequence ID" value="NZ_JAHCLR010000083.1"/>
</dbReference>
<name>A0ABS5RQ44_9MYCO</name>
<feature type="compositionally biased region" description="Pro residues" evidence="1">
    <location>
        <begin position="12"/>
        <end position="48"/>
    </location>
</feature>
<proteinExistence type="predicted"/>
<reference evidence="2 3" key="1">
    <citation type="submission" date="2021-05" db="EMBL/GenBank/DDBJ databases">
        <title>Mycobacterium acidophilum sp. nov., an extremely acid-tolerant member of the genus Mycobacterium.</title>
        <authorList>
            <person name="Xia J."/>
        </authorList>
    </citation>
    <scope>NUCLEOTIDE SEQUENCE [LARGE SCALE GENOMIC DNA]</scope>
    <source>
        <strain evidence="2 3">M1</strain>
    </source>
</reference>
<evidence type="ECO:0000313" key="2">
    <source>
        <dbReference type="EMBL" id="MBS9536142.1"/>
    </source>
</evidence>
<keyword evidence="3" id="KW-1185">Reference proteome</keyword>